<dbReference type="CDD" id="cd06587">
    <property type="entry name" value="VOC"/>
    <property type="match status" value="1"/>
</dbReference>
<dbReference type="GO" id="GO:0004493">
    <property type="term" value="F:methylmalonyl-CoA epimerase activity"/>
    <property type="evidence" value="ECO:0007669"/>
    <property type="project" value="TreeGrafter"/>
</dbReference>
<accession>H0FU91</accession>
<dbReference type="GO" id="GO:0051213">
    <property type="term" value="F:dioxygenase activity"/>
    <property type="evidence" value="ECO:0007669"/>
    <property type="project" value="UniProtKB-KW"/>
</dbReference>
<dbReference type="EMBL" id="AGVV01000004">
    <property type="protein sequence ID" value="EHK79422.1"/>
    <property type="molecule type" value="Genomic_DNA"/>
</dbReference>
<dbReference type="Proteomes" id="UP000004038">
    <property type="component" value="Unassembled WGS sequence"/>
</dbReference>
<evidence type="ECO:0000313" key="4">
    <source>
        <dbReference type="Proteomes" id="UP000004038"/>
    </source>
</evidence>
<dbReference type="InterPro" id="IPR051785">
    <property type="entry name" value="MMCE/EMCE_epimerase"/>
</dbReference>
<dbReference type="PANTHER" id="PTHR43048">
    <property type="entry name" value="METHYLMALONYL-COA EPIMERASE"/>
    <property type="match status" value="1"/>
</dbReference>
<dbReference type="SUPFAM" id="SSF54593">
    <property type="entry name" value="Glyoxalase/Bleomycin resistance protein/Dihydroxybiphenyl dioxygenase"/>
    <property type="match status" value="1"/>
</dbReference>
<gene>
    <name evidence="3" type="ORF">SM0020_03610</name>
</gene>
<dbReference type="GO" id="GO:0046491">
    <property type="term" value="P:L-methylmalonyl-CoA metabolic process"/>
    <property type="evidence" value="ECO:0007669"/>
    <property type="project" value="TreeGrafter"/>
</dbReference>
<keyword evidence="3" id="KW-0560">Oxidoreductase</keyword>
<dbReference type="PATRIC" id="fig|1107881.3.peg.720"/>
<evidence type="ECO:0000313" key="3">
    <source>
        <dbReference type="EMBL" id="EHK79422.1"/>
    </source>
</evidence>
<dbReference type="GO" id="GO:0046872">
    <property type="term" value="F:metal ion binding"/>
    <property type="evidence" value="ECO:0007669"/>
    <property type="project" value="UniProtKB-KW"/>
</dbReference>
<evidence type="ECO:0000256" key="1">
    <source>
        <dbReference type="ARBA" id="ARBA00022723"/>
    </source>
</evidence>
<dbReference type="AlphaFoldDB" id="H0FU91"/>
<name>H0FU91_RHIML</name>
<keyword evidence="3" id="KW-0223">Dioxygenase</keyword>
<organism evidence="3 4">
    <name type="scientific">Sinorhizobium meliloti CCNWSX0020</name>
    <dbReference type="NCBI Taxonomy" id="1107881"/>
    <lineage>
        <taxon>Bacteria</taxon>
        <taxon>Pseudomonadati</taxon>
        <taxon>Pseudomonadota</taxon>
        <taxon>Alphaproteobacteria</taxon>
        <taxon>Hyphomicrobiales</taxon>
        <taxon>Rhizobiaceae</taxon>
        <taxon>Sinorhizobium/Ensifer group</taxon>
        <taxon>Sinorhizobium</taxon>
    </lineage>
</organism>
<dbReference type="PANTHER" id="PTHR43048:SF3">
    <property type="entry name" value="METHYLMALONYL-COA EPIMERASE, MITOCHONDRIAL"/>
    <property type="match status" value="1"/>
</dbReference>
<evidence type="ECO:0000259" key="2">
    <source>
        <dbReference type="PROSITE" id="PS51819"/>
    </source>
</evidence>
<dbReference type="InterPro" id="IPR004360">
    <property type="entry name" value="Glyas_Fos-R_dOase_dom"/>
</dbReference>
<sequence length="210" mass="23562">MTGNRIESRQFREIRAAHYQISLIIETKIISLILIVEKVQISPRKPALVPDHTGDKTMADFIPPAHNTASPFADMRGHHVAVRTPDLETAKRWYVEKLDFRVVAEWDYADEQLAYLAPATDDHFYVEILGGGDPSPADVRPYTDLGDSLKYAGYHHFCLNVASVDATVEALRARGVTIVTEPFELLAISRRLAFFCDPFGNLIELAEVLP</sequence>
<protein>
    <submittedName>
        <fullName evidence="3">Glyoxalase/bleomycin resistance protein/dioxygenase</fullName>
    </submittedName>
</protein>
<dbReference type="PROSITE" id="PS51819">
    <property type="entry name" value="VOC"/>
    <property type="match status" value="1"/>
</dbReference>
<dbReference type="InterPro" id="IPR037523">
    <property type="entry name" value="VOC_core"/>
</dbReference>
<dbReference type="Gene3D" id="3.10.180.10">
    <property type="entry name" value="2,3-Dihydroxybiphenyl 1,2-Dioxygenase, domain 1"/>
    <property type="match status" value="1"/>
</dbReference>
<dbReference type="Pfam" id="PF00903">
    <property type="entry name" value="Glyoxalase"/>
    <property type="match status" value="1"/>
</dbReference>
<keyword evidence="1" id="KW-0479">Metal-binding</keyword>
<reference evidence="3 4" key="1">
    <citation type="journal article" date="2012" name="J. Bacteriol.">
        <title>Draft Genome Sequence of Sinorhizobium meliloti CCNWSX0020, a Nitrogen-Fixing Symbiont with Copper Tolerance Capability Isolated from Lead-Zinc Mine Tailings.</title>
        <authorList>
            <person name="Li Z."/>
            <person name="Ma Z."/>
            <person name="Hao X."/>
            <person name="Wei G."/>
        </authorList>
    </citation>
    <scope>NUCLEOTIDE SEQUENCE [LARGE SCALE GENOMIC DNA]</scope>
    <source>
        <strain evidence="3 4">CCNWSX0020</strain>
    </source>
</reference>
<dbReference type="InterPro" id="IPR029068">
    <property type="entry name" value="Glyas_Bleomycin-R_OHBP_Dase"/>
</dbReference>
<proteinExistence type="predicted"/>
<feature type="domain" description="VOC" evidence="2">
    <location>
        <begin position="76"/>
        <end position="208"/>
    </location>
</feature>